<dbReference type="Proteomes" id="UP000575480">
    <property type="component" value="Unassembled WGS sequence"/>
</dbReference>
<accession>A0A7K4MWR0</accession>
<protein>
    <submittedName>
        <fullName evidence="1">Uncharacterized protein</fullName>
    </submittedName>
</protein>
<evidence type="ECO:0000313" key="1">
    <source>
        <dbReference type="EMBL" id="NWJ57939.1"/>
    </source>
</evidence>
<reference evidence="1 2" key="1">
    <citation type="journal article" date="2019" name="Environ. Microbiol.">
        <title>Genomics insights into ecotype formation of ammonia-oxidizing archaea in the deep ocean.</title>
        <authorList>
            <person name="Wang Y."/>
            <person name="Huang J.M."/>
            <person name="Cui G.J."/>
            <person name="Nunoura T."/>
            <person name="Takaki Y."/>
            <person name="Li W.L."/>
            <person name="Li J."/>
            <person name="Gao Z.M."/>
            <person name="Takai K."/>
            <person name="Zhang A.Q."/>
            <person name="Stepanauskas R."/>
        </authorList>
    </citation>
    <scope>NUCLEOTIDE SEQUENCE [LARGE SCALE GENOMIC DNA]</scope>
    <source>
        <strain evidence="1 2">L15a</strain>
    </source>
</reference>
<evidence type="ECO:0000313" key="2">
    <source>
        <dbReference type="Proteomes" id="UP000575480"/>
    </source>
</evidence>
<proteinExistence type="predicted"/>
<name>A0A7K4MWR0_9ARCH</name>
<dbReference type="EMBL" id="JACATH010000028">
    <property type="protein sequence ID" value="NWJ57939.1"/>
    <property type="molecule type" value="Genomic_DNA"/>
</dbReference>
<dbReference type="AlphaFoldDB" id="A0A7K4MWR0"/>
<sequence>MDWGSSTTEQINPGGSGYVSNGAVVNGFTITCPTSQSNCGYKYSVGGDFEVTGTATVTVDDIALTNTDRTQDMLDNGITLNN</sequence>
<comment type="caution">
    <text evidence="1">The sequence shown here is derived from an EMBL/GenBank/DDBJ whole genome shotgun (WGS) entry which is preliminary data.</text>
</comment>
<organism evidence="1 2">
    <name type="scientific">Marine Group I thaumarchaeote</name>
    <dbReference type="NCBI Taxonomy" id="2511932"/>
    <lineage>
        <taxon>Archaea</taxon>
        <taxon>Nitrososphaerota</taxon>
        <taxon>Marine Group I</taxon>
    </lineage>
</organism>
<gene>
    <name evidence="1" type="ORF">HX858_09385</name>
</gene>